<dbReference type="CDD" id="cd04433">
    <property type="entry name" value="AFD_class_I"/>
    <property type="match status" value="1"/>
</dbReference>
<dbReference type="Pfam" id="PF00501">
    <property type="entry name" value="AMP-binding"/>
    <property type="match status" value="1"/>
</dbReference>
<accession>A0ABV7SYU2</accession>
<reference evidence="6" key="1">
    <citation type="journal article" date="2019" name="Int. J. Syst. Evol. Microbiol.">
        <title>The Global Catalogue of Microorganisms (GCM) 10K type strain sequencing project: providing services to taxonomists for standard genome sequencing and annotation.</title>
        <authorList>
            <consortium name="The Broad Institute Genomics Platform"/>
            <consortium name="The Broad Institute Genome Sequencing Center for Infectious Disease"/>
            <person name="Wu L."/>
            <person name="Ma J."/>
        </authorList>
    </citation>
    <scope>NUCLEOTIDE SEQUENCE [LARGE SCALE GENOMIC DNA]</scope>
    <source>
        <strain evidence="6">KCTC 42739</strain>
    </source>
</reference>
<feature type="domain" description="AMP-dependent synthetase/ligase" evidence="3">
    <location>
        <begin position="28"/>
        <end position="421"/>
    </location>
</feature>
<dbReference type="RefSeq" id="WP_261294948.1">
    <property type="nucleotide sequence ID" value="NZ_JANQBK010000012.1"/>
</dbReference>
<evidence type="ECO:0000313" key="6">
    <source>
        <dbReference type="Proteomes" id="UP001595713"/>
    </source>
</evidence>
<dbReference type="Proteomes" id="UP001595713">
    <property type="component" value="Unassembled WGS sequence"/>
</dbReference>
<dbReference type="InterPro" id="IPR000873">
    <property type="entry name" value="AMP-dep_synth/lig_dom"/>
</dbReference>
<gene>
    <name evidence="5" type="ORF">ACFONA_09930</name>
</gene>
<sequence length="567" mass="61746">MQLTPQSRIDDYTAKGWWGDLTLDQWLQRNRRDVPDRLALVDPLNRETLDGHAPRRFTWAEFGSEVDRVAAALLAIGLEKDDVLTYQLPNITETVILALACSRIGLIISPVVMPYRAHELAYVIDTVRPAAVVTVASFAGYDHAAMAVALTGGRNCKVLVTGGDAPRGTIDLDAAIAAADPAKAAAYHDAQPIQPGEVFTIFWTSGTEARPKGVPRDMNHWIVNGEIVAEAADIREGEVLLNPFPLVNIGSFGMVTPWLMHRGTLVLHHPFDLGVFLQQIAAERVNYTIAAPAILNALLKTPGLLDSVDLSSLRAIGSGSAPLSPWMIEGFARDHDIEVCNMFGSNEGASLFSDARSVPDHHDRARYFPRMGVAGIDWPGSRANGMIQTRLVDLETEQDITEPGQPGELRFQGAATFGGYWEIPAITEQAFDAQGFYRTGDLFELAGDESPPRFYRFVGRCKDIIVRGGVNISPAEIDDLLAGHPALREAAVVGVPDERLGERMCVAAVPEAGQAPTLAEIAGWLKDQGLAVFKLPELMVEVPALPRNAMNKVSRRDLRETVLQMLA</sequence>
<protein>
    <submittedName>
        <fullName evidence="5">Class I adenylate-forming enzyme family protein</fullName>
    </submittedName>
</protein>
<evidence type="ECO:0000259" key="4">
    <source>
        <dbReference type="Pfam" id="PF13193"/>
    </source>
</evidence>
<dbReference type="Gene3D" id="3.40.50.12780">
    <property type="entry name" value="N-terminal domain of ligase-like"/>
    <property type="match status" value="1"/>
</dbReference>
<name>A0ABV7SYU2_9SPHN</name>
<dbReference type="PANTHER" id="PTHR43201">
    <property type="entry name" value="ACYL-COA SYNTHETASE"/>
    <property type="match status" value="1"/>
</dbReference>
<feature type="domain" description="AMP-binding enzyme C-terminal" evidence="4">
    <location>
        <begin position="476"/>
        <end position="550"/>
    </location>
</feature>
<evidence type="ECO:0000256" key="1">
    <source>
        <dbReference type="ARBA" id="ARBA00006432"/>
    </source>
</evidence>
<comment type="similarity">
    <text evidence="1">Belongs to the ATP-dependent AMP-binding enzyme family.</text>
</comment>
<dbReference type="EMBL" id="JBHRXP010000004">
    <property type="protein sequence ID" value="MFC3580480.1"/>
    <property type="molecule type" value="Genomic_DNA"/>
</dbReference>
<evidence type="ECO:0000313" key="5">
    <source>
        <dbReference type="EMBL" id="MFC3580480.1"/>
    </source>
</evidence>
<dbReference type="SUPFAM" id="SSF56801">
    <property type="entry name" value="Acetyl-CoA synthetase-like"/>
    <property type="match status" value="1"/>
</dbReference>
<dbReference type="Gene3D" id="3.30.300.30">
    <property type="match status" value="1"/>
</dbReference>
<dbReference type="InterPro" id="IPR045851">
    <property type="entry name" value="AMP-bd_C_sf"/>
</dbReference>
<evidence type="ECO:0000259" key="3">
    <source>
        <dbReference type="Pfam" id="PF00501"/>
    </source>
</evidence>
<evidence type="ECO:0000256" key="2">
    <source>
        <dbReference type="ARBA" id="ARBA00022598"/>
    </source>
</evidence>
<organism evidence="5 6">
    <name type="scientific">Sphingomonas hylomeconis</name>
    <dbReference type="NCBI Taxonomy" id="1395958"/>
    <lineage>
        <taxon>Bacteria</taxon>
        <taxon>Pseudomonadati</taxon>
        <taxon>Pseudomonadota</taxon>
        <taxon>Alphaproteobacteria</taxon>
        <taxon>Sphingomonadales</taxon>
        <taxon>Sphingomonadaceae</taxon>
        <taxon>Sphingomonas</taxon>
    </lineage>
</organism>
<dbReference type="InterPro" id="IPR025110">
    <property type="entry name" value="AMP-bd_C"/>
</dbReference>
<keyword evidence="2" id="KW-0436">Ligase</keyword>
<dbReference type="InterPro" id="IPR042099">
    <property type="entry name" value="ANL_N_sf"/>
</dbReference>
<dbReference type="Pfam" id="PF13193">
    <property type="entry name" value="AMP-binding_C"/>
    <property type="match status" value="1"/>
</dbReference>
<dbReference type="PANTHER" id="PTHR43201:SF5">
    <property type="entry name" value="MEDIUM-CHAIN ACYL-COA LIGASE ACSF2, MITOCHONDRIAL"/>
    <property type="match status" value="1"/>
</dbReference>
<proteinExistence type="inferred from homology"/>
<comment type="caution">
    <text evidence="5">The sequence shown here is derived from an EMBL/GenBank/DDBJ whole genome shotgun (WGS) entry which is preliminary data.</text>
</comment>
<keyword evidence="6" id="KW-1185">Reference proteome</keyword>